<gene>
    <name evidence="2" type="ORF">EURHEDRAFT_416526</name>
</gene>
<name>A0A017S2K4_ASPRC</name>
<evidence type="ECO:0000313" key="3">
    <source>
        <dbReference type="Proteomes" id="UP000019804"/>
    </source>
</evidence>
<dbReference type="AlphaFoldDB" id="A0A017S2K4"/>
<dbReference type="HOGENOM" id="CLU_2072658_0_0_1"/>
<reference evidence="3" key="1">
    <citation type="journal article" date="2014" name="Nat. Commun.">
        <title>Genomic adaptations of the halophilic Dead Sea filamentous fungus Eurotium rubrum.</title>
        <authorList>
            <person name="Kis-Papo T."/>
            <person name="Weig A.R."/>
            <person name="Riley R."/>
            <person name="Persoh D."/>
            <person name="Salamov A."/>
            <person name="Sun H."/>
            <person name="Lipzen A."/>
            <person name="Wasser S.P."/>
            <person name="Rambold G."/>
            <person name="Grigoriev I.V."/>
            <person name="Nevo E."/>
        </authorList>
    </citation>
    <scope>NUCLEOTIDE SEQUENCE [LARGE SCALE GENOMIC DNA]</scope>
    <source>
        <strain evidence="3">CBS 135680</strain>
    </source>
</reference>
<feature type="signal peptide" evidence="1">
    <location>
        <begin position="1"/>
        <end position="17"/>
    </location>
</feature>
<accession>A0A017S2K4</accession>
<organism evidence="2 3">
    <name type="scientific">Aspergillus ruber (strain CBS 135680)</name>
    <dbReference type="NCBI Taxonomy" id="1388766"/>
    <lineage>
        <taxon>Eukaryota</taxon>
        <taxon>Fungi</taxon>
        <taxon>Dikarya</taxon>
        <taxon>Ascomycota</taxon>
        <taxon>Pezizomycotina</taxon>
        <taxon>Eurotiomycetes</taxon>
        <taxon>Eurotiomycetidae</taxon>
        <taxon>Eurotiales</taxon>
        <taxon>Aspergillaceae</taxon>
        <taxon>Aspergillus</taxon>
        <taxon>Aspergillus subgen. Aspergillus</taxon>
    </lineage>
</organism>
<dbReference type="RefSeq" id="XP_040634963.1">
    <property type="nucleotide sequence ID" value="XM_040782979.1"/>
</dbReference>
<dbReference type="Proteomes" id="UP000019804">
    <property type="component" value="Unassembled WGS sequence"/>
</dbReference>
<evidence type="ECO:0000313" key="2">
    <source>
        <dbReference type="EMBL" id="EYE91273.1"/>
    </source>
</evidence>
<protein>
    <submittedName>
        <fullName evidence="2">Uncharacterized protein</fullName>
    </submittedName>
</protein>
<evidence type="ECO:0000256" key="1">
    <source>
        <dbReference type="SAM" id="SignalP"/>
    </source>
</evidence>
<keyword evidence="1" id="KW-0732">Signal</keyword>
<sequence length="118" mass="12809">MHFLKIALLLPLAIVAAQTTTDEQTADEGGACVVSVSHGEDITYCGVKTFNDHQCADLQSQLHDEPQRFPIYSCQLGAVTEKSEEEIEDICNSNNGTIVPSEDRAEYVKTGECGSPYA</sequence>
<proteinExistence type="predicted"/>
<dbReference type="GeneID" id="63698103"/>
<keyword evidence="3" id="KW-1185">Reference proteome</keyword>
<dbReference type="EMBL" id="KK088446">
    <property type="protein sequence ID" value="EYE91273.1"/>
    <property type="molecule type" value="Genomic_DNA"/>
</dbReference>
<feature type="chain" id="PRO_5001495736" evidence="1">
    <location>
        <begin position="18"/>
        <end position="118"/>
    </location>
</feature>